<reference evidence="1" key="1">
    <citation type="journal article" date="2023" name="G3 (Bethesda)">
        <title>A reference genome for the long-term kleptoplast-retaining sea slug Elysia crispata morphotype clarki.</title>
        <authorList>
            <person name="Eastman K.E."/>
            <person name="Pendleton A.L."/>
            <person name="Shaikh M.A."/>
            <person name="Suttiyut T."/>
            <person name="Ogas R."/>
            <person name="Tomko P."/>
            <person name="Gavelis G."/>
            <person name="Widhalm J.R."/>
            <person name="Wisecaver J.H."/>
        </authorList>
    </citation>
    <scope>NUCLEOTIDE SEQUENCE</scope>
    <source>
        <strain evidence="1">ECLA1</strain>
    </source>
</reference>
<gene>
    <name evidence="1" type="ORF">RRG08_060454</name>
</gene>
<dbReference type="AlphaFoldDB" id="A0AAE1B0Q1"/>
<dbReference type="InterPro" id="IPR005312">
    <property type="entry name" value="DUF1759"/>
</dbReference>
<protein>
    <submittedName>
        <fullName evidence="1">Uncharacterized protein</fullName>
    </submittedName>
</protein>
<evidence type="ECO:0000313" key="1">
    <source>
        <dbReference type="EMBL" id="KAK3797110.1"/>
    </source>
</evidence>
<dbReference type="PANTHER" id="PTHR22954:SF3">
    <property type="entry name" value="PROTEIN CBG08539"/>
    <property type="match status" value="1"/>
</dbReference>
<keyword evidence="2" id="KW-1185">Reference proteome</keyword>
<evidence type="ECO:0000313" key="2">
    <source>
        <dbReference type="Proteomes" id="UP001283361"/>
    </source>
</evidence>
<proteinExistence type="predicted"/>
<dbReference type="Proteomes" id="UP001283361">
    <property type="component" value="Unassembled WGS sequence"/>
</dbReference>
<accession>A0AAE1B0Q1</accession>
<name>A0AAE1B0Q1_9GAST</name>
<dbReference type="EMBL" id="JAWDGP010000802">
    <property type="protein sequence ID" value="KAK3797110.1"/>
    <property type="molecule type" value="Genomic_DNA"/>
</dbReference>
<dbReference type="Pfam" id="PF03564">
    <property type="entry name" value="DUF1759"/>
    <property type="match status" value="1"/>
</dbReference>
<dbReference type="PANTHER" id="PTHR22954">
    <property type="entry name" value="RETROVIRAL PROTEASE-RELATED"/>
    <property type="match status" value="1"/>
</dbReference>
<organism evidence="1 2">
    <name type="scientific">Elysia crispata</name>
    <name type="common">lettuce slug</name>
    <dbReference type="NCBI Taxonomy" id="231223"/>
    <lineage>
        <taxon>Eukaryota</taxon>
        <taxon>Metazoa</taxon>
        <taxon>Spiralia</taxon>
        <taxon>Lophotrochozoa</taxon>
        <taxon>Mollusca</taxon>
        <taxon>Gastropoda</taxon>
        <taxon>Heterobranchia</taxon>
        <taxon>Euthyneura</taxon>
        <taxon>Panpulmonata</taxon>
        <taxon>Sacoglossa</taxon>
        <taxon>Placobranchoidea</taxon>
        <taxon>Plakobranchidae</taxon>
        <taxon>Elysia</taxon>
    </lineage>
</organism>
<comment type="caution">
    <text evidence="1">The sequence shown here is derived from an EMBL/GenBank/DDBJ whole genome shotgun (WGS) entry which is preliminary data.</text>
</comment>
<sequence length="101" mass="11870">MHGETKNVREKKSKLPQIELPKFSSGHTQWQSFWVEFTDIVHISEWPPISKFTYLLSLLKGEALAATNGLTLTEANYETAWDLLQQRFHRTNRRVFSHIQE</sequence>